<feature type="transmembrane region" description="Helical" evidence="1">
    <location>
        <begin position="12"/>
        <end position="31"/>
    </location>
</feature>
<organism evidence="2 3">
    <name type="scientific">Demequina sediminis</name>
    <dbReference type="NCBI Taxonomy" id="1930058"/>
    <lineage>
        <taxon>Bacteria</taxon>
        <taxon>Bacillati</taxon>
        <taxon>Actinomycetota</taxon>
        <taxon>Actinomycetes</taxon>
        <taxon>Micrococcales</taxon>
        <taxon>Demequinaceae</taxon>
        <taxon>Demequina</taxon>
    </lineage>
</organism>
<feature type="transmembrane region" description="Helical" evidence="1">
    <location>
        <begin position="196"/>
        <end position="216"/>
    </location>
</feature>
<evidence type="ECO:0000313" key="2">
    <source>
        <dbReference type="EMBL" id="GAA5518573.1"/>
    </source>
</evidence>
<evidence type="ECO:0000313" key="3">
    <source>
        <dbReference type="Proteomes" id="UP001426770"/>
    </source>
</evidence>
<proteinExistence type="predicted"/>
<feature type="transmembrane region" description="Helical" evidence="1">
    <location>
        <begin position="228"/>
        <end position="250"/>
    </location>
</feature>
<gene>
    <name evidence="2" type="ORF">Lsed01_01003</name>
</gene>
<keyword evidence="1" id="KW-0812">Transmembrane</keyword>
<dbReference type="RefSeq" id="WP_345378890.1">
    <property type="nucleotide sequence ID" value="NZ_BAABRR010000004.1"/>
</dbReference>
<name>A0ABP9WFI5_9MICO</name>
<dbReference type="Proteomes" id="UP001426770">
    <property type="component" value="Unassembled WGS sequence"/>
</dbReference>
<evidence type="ECO:0008006" key="4">
    <source>
        <dbReference type="Google" id="ProtNLM"/>
    </source>
</evidence>
<feature type="transmembrane region" description="Helical" evidence="1">
    <location>
        <begin position="88"/>
        <end position="113"/>
    </location>
</feature>
<feature type="transmembrane region" description="Helical" evidence="1">
    <location>
        <begin position="43"/>
        <end position="67"/>
    </location>
</feature>
<sequence length="431" mass="45472">MSAGLVGFTARRSSALWMLLPYIAVEAYVASSRDTWTQSSLAAVNWVSGALLLTTPLIVGATAFDAWRFHHGQWRDDLLQTLRAHRSAGALWLAHGASALLAWLVGCVVAVAMTKRNGASIEVSLTMLAHPIVVILFAAAVGVTAGMLVPRLWIPAAAGFGYFCLAVLAENYGPYRRFIVTLGFPAWTPYTSLDGVLVWLKCAGLLLFVAAGIAVWRTFGLPRGLRRSPWRAAMVMGGGGAVVLAVAAGMQDPGSNGIVGSEPDLSCVGAATQYCTSEPPAAAQRSASKIDQTFASLVEWGIVAPTRYVDDRAISEPDPDVGLWAVDPAYLEDDGSPGIDAVALTLSRPAACEAYFSDIPSADGERILTASAYVDEWVRARVTFGSDESAAEAAWDARDAGIGWGEISVAIPSLYRALAACDASQLPAVLP</sequence>
<evidence type="ECO:0000256" key="1">
    <source>
        <dbReference type="SAM" id="Phobius"/>
    </source>
</evidence>
<feature type="transmembrane region" description="Helical" evidence="1">
    <location>
        <begin position="152"/>
        <end position="169"/>
    </location>
</feature>
<feature type="transmembrane region" description="Helical" evidence="1">
    <location>
        <begin position="125"/>
        <end position="145"/>
    </location>
</feature>
<comment type="caution">
    <text evidence="2">The sequence shown here is derived from an EMBL/GenBank/DDBJ whole genome shotgun (WGS) entry which is preliminary data.</text>
</comment>
<keyword evidence="3" id="KW-1185">Reference proteome</keyword>
<reference evidence="2 3" key="1">
    <citation type="submission" date="2024-02" db="EMBL/GenBank/DDBJ databases">
        <title>Lysinimicrobium sediminis NBRC 112286.</title>
        <authorList>
            <person name="Ichikawa N."/>
            <person name="Katano-Makiyama Y."/>
            <person name="Hidaka K."/>
        </authorList>
    </citation>
    <scope>NUCLEOTIDE SEQUENCE [LARGE SCALE GENOMIC DNA]</scope>
    <source>
        <strain evidence="2 3">NBRC 112286</strain>
    </source>
</reference>
<dbReference type="EMBL" id="BAABRR010000004">
    <property type="protein sequence ID" value="GAA5518573.1"/>
    <property type="molecule type" value="Genomic_DNA"/>
</dbReference>
<keyword evidence="1" id="KW-1133">Transmembrane helix</keyword>
<accession>A0ABP9WFI5</accession>
<keyword evidence="1" id="KW-0472">Membrane</keyword>
<protein>
    <recommendedName>
        <fullName evidence="4">ABC transporter permease</fullName>
    </recommendedName>
</protein>